<dbReference type="Proteomes" id="UP001589858">
    <property type="component" value="Unassembled WGS sequence"/>
</dbReference>
<evidence type="ECO:0000313" key="8">
    <source>
        <dbReference type="Proteomes" id="UP001589858"/>
    </source>
</evidence>
<dbReference type="InterPro" id="IPR000587">
    <property type="entry name" value="Creatinase_N"/>
</dbReference>
<dbReference type="InterPro" id="IPR033740">
    <property type="entry name" value="Pept_M24B"/>
</dbReference>
<dbReference type="InterPro" id="IPR036005">
    <property type="entry name" value="Creatinase/aminopeptidase-like"/>
</dbReference>
<dbReference type="SUPFAM" id="SSF55920">
    <property type="entry name" value="Creatinase/aminopeptidase"/>
    <property type="match status" value="1"/>
</dbReference>
<dbReference type="PANTHER" id="PTHR43763">
    <property type="entry name" value="XAA-PRO AMINOPEPTIDASE 1"/>
    <property type="match status" value="1"/>
</dbReference>
<dbReference type="Pfam" id="PF00557">
    <property type="entry name" value="Peptidase_M24"/>
    <property type="match status" value="1"/>
</dbReference>
<dbReference type="SUPFAM" id="SSF53092">
    <property type="entry name" value="Creatinase/prolidase N-terminal domain"/>
    <property type="match status" value="2"/>
</dbReference>
<keyword evidence="2" id="KW-0479">Metal-binding</keyword>
<evidence type="ECO:0000259" key="5">
    <source>
        <dbReference type="Pfam" id="PF01321"/>
    </source>
</evidence>
<feature type="domain" description="Creatinase N-terminal" evidence="5">
    <location>
        <begin position="9"/>
        <end position="146"/>
    </location>
</feature>
<protein>
    <submittedName>
        <fullName evidence="7">Aminopeptidase P family protein</fullName>
        <ecNumber evidence="7">3.4.11.-</ecNumber>
    </submittedName>
</protein>
<name>A0ABV6S5L8_9SPHN</name>
<evidence type="ECO:0000256" key="2">
    <source>
        <dbReference type="ARBA" id="ARBA00022723"/>
    </source>
</evidence>
<evidence type="ECO:0000259" key="4">
    <source>
        <dbReference type="Pfam" id="PF00557"/>
    </source>
</evidence>
<dbReference type="InterPro" id="IPR050422">
    <property type="entry name" value="X-Pro_aminopeptidase_P"/>
</dbReference>
<comment type="caution">
    <text evidence="7">The sequence shown here is derived from an EMBL/GenBank/DDBJ whole genome shotgun (WGS) entry which is preliminary data.</text>
</comment>
<evidence type="ECO:0000259" key="6">
    <source>
        <dbReference type="Pfam" id="PF16188"/>
    </source>
</evidence>
<dbReference type="Gene3D" id="3.90.230.10">
    <property type="entry name" value="Creatinase/methionine aminopeptidase superfamily"/>
    <property type="match status" value="1"/>
</dbReference>
<comment type="similarity">
    <text evidence="1">Belongs to the peptidase M24B family.</text>
</comment>
<feature type="domain" description="Peptidase M24 C-terminal" evidence="6">
    <location>
        <begin position="555"/>
        <end position="619"/>
    </location>
</feature>
<dbReference type="CDD" id="cd01085">
    <property type="entry name" value="APP"/>
    <property type="match status" value="1"/>
</dbReference>
<organism evidence="7 8">
    <name type="scientific">Novosphingobium clariflavum</name>
    <dbReference type="NCBI Taxonomy" id="2029884"/>
    <lineage>
        <taxon>Bacteria</taxon>
        <taxon>Pseudomonadati</taxon>
        <taxon>Pseudomonadota</taxon>
        <taxon>Alphaproteobacteria</taxon>
        <taxon>Sphingomonadales</taxon>
        <taxon>Sphingomonadaceae</taxon>
        <taxon>Novosphingobium</taxon>
    </lineage>
</organism>
<evidence type="ECO:0000256" key="3">
    <source>
        <dbReference type="ARBA" id="ARBA00022801"/>
    </source>
</evidence>
<feature type="domain" description="Peptidase M24" evidence="4">
    <location>
        <begin position="318"/>
        <end position="545"/>
    </location>
</feature>
<gene>
    <name evidence="7" type="ORF">ACFFF8_07925</name>
</gene>
<dbReference type="InterPro" id="IPR000994">
    <property type="entry name" value="Pept_M24"/>
</dbReference>
<keyword evidence="7" id="KW-0031">Aminopeptidase</keyword>
<dbReference type="Pfam" id="PF16189">
    <property type="entry name" value="Creatinase_N_2"/>
    <property type="match status" value="1"/>
</dbReference>
<dbReference type="RefSeq" id="WP_267219434.1">
    <property type="nucleotide sequence ID" value="NZ_JAPCWC010000004.1"/>
</dbReference>
<keyword evidence="7" id="KW-0645">Protease</keyword>
<accession>A0ABV6S5L8</accession>
<dbReference type="InterPro" id="IPR029149">
    <property type="entry name" value="Creatin/AminoP/Spt16_N"/>
</dbReference>
<keyword evidence="3 7" id="KW-0378">Hydrolase</keyword>
<proteinExistence type="inferred from homology"/>
<dbReference type="Gene3D" id="3.40.350.10">
    <property type="entry name" value="Creatinase/prolidase N-terminal domain"/>
    <property type="match status" value="2"/>
</dbReference>
<dbReference type="EC" id="3.4.11.-" evidence="7"/>
<dbReference type="Pfam" id="PF16188">
    <property type="entry name" value="Peptidase_M24_C"/>
    <property type="match status" value="1"/>
</dbReference>
<dbReference type="GO" id="GO:0004177">
    <property type="term" value="F:aminopeptidase activity"/>
    <property type="evidence" value="ECO:0007669"/>
    <property type="project" value="UniProtKB-KW"/>
</dbReference>
<dbReference type="InterPro" id="IPR032416">
    <property type="entry name" value="Peptidase_M24_C"/>
</dbReference>
<evidence type="ECO:0000256" key="1">
    <source>
        <dbReference type="ARBA" id="ARBA00008766"/>
    </source>
</evidence>
<keyword evidence="8" id="KW-1185">Reference proteome</keyword>
<dbReference type="EMBL" id="JBHLTM010000027">
    <property type="protein sequence ID" value="MFC0684520.1"/>
    <property type="molecule type" value="Genomic_DNA"/>
</dbReference>
<reference evidence="7 8" key="1">
    <citation type="submission" date="2024-09" db="EMBL/GenBank/DDBJ databases">
        <authorList>
            <person name="Sun Q."/>
            <person name="Mori K."/>
        </authorList>
    </citation>
    <scope>NUCLEOTIDE SEQUENCE [LARGE SCALE GENOMIC DNA]</scope>
    <source>
        <strain evidence="7 8">CICC 11035S</strain>
    </source>
</reference>
<dbReference type="PANTHER" id="PTHR43763:SF6">
    <property type="entry name" value="XAA-PRO AMINOPEPTIDASE 1"/>
    <property type="match status" value="1"/>
</dbReference>
<sequence>MLMNTHEARLDALRQELKSRGLDGFVIPISDEHMSEYVGAYAQRLAWLTGFGGSAGTAVVLTDASLPSAAAMFVDGRYTLQVREQVNGQFYAYESVPQTSPARWLGENAPKGAKIGYDAWLHGSKWVEAASAALAARGATLVAVEGNPIDAIWQDQPEPSPAPAEVHDDAFAGESSKAKRAAVSEWLTAQGLDATVISALDSIAWLLNLRGTDVERTPVALSYVVAHADGTTDLYIAEEKVTPELRHHLGNAVTVRPRADFVAGLKALGGKRVAVDPDNAVAAIFETLKGAGATVAEHRDPTILPKAVKNPVEQQGQRAAQAIDGVAVTRFLHWLAVEGPKGEVTEMSAAAKLLEFRQRCGDLRDLSFDTISGAGPNAASPHYRVSEESSLTLEPESVYLVDSGGQYPCGTTDITRTVWIGTMEHLGEQPGKPSLHEVKDRFTRVLKGTIAIDRAVFPKGTNGSQLDTLARQFLWSVGLDYAHGTGHGVGSFLSVHEGPQRIAKAAGGQAGTMQELLPGMILSDEPGYYKAGEYGIRIENLVLVEKRAFEGSDGEYLGFETLTLAPIERRLVDTALLSAEETAWWNAYHARVLQVIGPQLSAPEDAATLAWLKVQCAPL</sequence>
<evidence type="ECO:0000313" key="7">
    <source>
        <dbReference type="EMBL" id="MFC0684520.1"/>
    </source>
</evidence>
<dbReference type="Pfam" id="PF01321">
    <property type="entry name" value="Creatinase_N"/>
    <property type="match status" value="1"/>
</dbReference>